<evidence type="ECO:0000256" key="2">
    <source>
        <dbReference type="ARBA" id="ARBA00010663"/>
    </source>
</evidence>
<dbReference type="PANTHER" id="PTHR24248:SF199">
    <property type="entry name" value="IP13425P-RELATED"/>
    <property type="match status" value="1"/>
</dbReference>
<keyword evidence="3" id="KW-1003">Cell membrane</keyword>
<dbReference type="CDD" id="cd15329">
    <property type="entry name" value="7tmA_5-HT7"/>
    <property type="match status" value="1"/>
</dbReference>
<evidence type="ECO:0000256" key="8">
    <source>
        <dbReference type="ARBA" id="ARBA00023157"/>
    </source>
</evidence>
<keyword evidence="8" id="KW-1015">Disulfide bond</keyword>
<keyword evidence="7 13" id="KW-0472">Membrane</keyword>
<feature type="region of interest" description="Disordered" evidence="12">
    <location>
        <begin position="518"/>
        <end position="540"/>
    </location>
</feature>
<keyword evidence="5 13" id="KW-1133">Transmembrane helix</keyword>
<accession>A0A0L0C0N1</accession>
<feature type="transmembrane region" description="Helical" evidence="13">
    <location>
        <begin position="473"/>
        <end position="496"/>
    </location>
</feature>
<evidence type="ECO:0000256" key="5">
    <source>
        <dbReference type="ARBA" id="ARBA00022989"/>
    </source>
</evidence>
<dbReference type="PROSITE" id="PS00237">
    <property type="entry name" value="G_PROTEIN_RECEP_F1_1"/>
    <property type="match status" value="1"/>
</dbReference>
<protein>
    <submittedName>
        <fullName evidence="15">5-hydroxytryptamine receptor 1</fullName>
    </submittedName>
</protein>
<feature type="transmembrane region" description="Helical" evidence="13">
    <location>
        <begin position="390"/>
        <end position="411"/>
    </location>
</feature>
<organism evidence="15 16">
    <name type="scientific">Lucilia cuprina</name>
    <name type="common">Green bottle fly</name>
    <name type="synonym">Australian sheep blowfly</name>
    <dbReference type="NCBI Taxonomy" id="7375"/>
    <lineage>
        <taxon>Eukaryota</taxon>
        <taxon>Metazoa</taxon>
        <taxon>Ecdysozoa</taxon>
        <taxon>Arthropoda</taxon>
        <taxon>Hexapoda</taxon>
        <taxon>Insecta</taxon>
        <taxon>Pterygota</taxon>
        <taxon>Neoptera</taxon>
        <taxon>Endopterygota</taxon>
        <taxon>Diptera</taxon>
        <taxon>Brachycera</taxon>
        <taxon>Muscomorpha</taxon>
        <taxon>Oestroidea</taxon>
        <taxon>Calliphoridae</taxon>
        <taxon>Luciliinae</taxon>
        <taxon>Lucilia</taxon>
    </lineage>
</organism>
<dbReference type="PRINTS" id="PR00237">
    <property type="entry name" value="GPCRRHODOPSN"/>
</dbReference>
<dbReference type="PRINTS" id="PR00242">
    <property type="entry name" value="DOPAMINER"/>
</dbReference>
<evidence type="ECO:0000256" key="11">
    <source>
        <dbReference type="RuleBase" id="RU000688"/>
    </source>
</evidence>
<comment type="similarity">
    <text evidence="2 11">Belongs to the G-protein coupled receptor 1 family.</text>
</comment>
<evidence type="ECO:0000256" key="3">
    <source>
        <dbReference type="ARBA" id="ARBA00022475"/>
    </source>
</evidence>
<dbReference type="PANTHER" id="PTHR24248">
    <property type="entry name" value="ADRENERGIC RECEPTOR-RELATED G-PROTEIN COUPLED RECEPTOR"/>
    <property type="match status" value="1"/>
</dbReference>
<dbReference type="STRING" id="7375.A0A0L0C0N1"/>
<keyword evidence="10 11" id="KW-0807">Transducer</keyword>
<comment type="caution">
    <text evidence="15">The sequence shown here is derived from an EMBL/GenBank/DDBJ whole genome shotgun (WGS) entry which is preliminary data.</text>
</comment>
<feature type="transmembrane region" description="Helical" evidence="13">
    <location>
        <begin position="316"/>
        <end position="340"/>
    </location>
</feature>
<evidence type="ECO:0000256" key="13">
    <source>
        <dbReference type="SAM" id="Phobius"/>
    </source>
</evidence>
<dbReference type="GO" id="GO:0004993">
    <property type="term" value="F:G protein-coupled serotonin receptor activity"/>
    <property type="evidence" value="ECO:0007669"/>
    <property type="project" value="UniProtKB-ARBA"/>
</dbReference>
<evidence type="ECO:0000256" key="10">
    <source>
        <dbReference type="ARBA" id="ARBA00023224"/>
    </source>
</evidence>
<dbReference type="Proteomes" id="UP000037069">
    <property type="component" value="Unassembled WGS sequence"/>
</dbReference>
<evidence type="ECO:0000256" key="1">
    <source>
        <dbReference type="ARBA" id="ARBA00004651"/>
    </source>
</evidence>
<proteinExistence type="inferred from homology"/>
<dbReference type="Gene3D" id="1.20.1070.10">
    <property type="entry name" value="Rhodopsin 7-helix transmembrane proteins"/>
    <property type="match status" value="1"/>
</dbReference>
<evidence type="ECO:0000313" key="16">
    <source>
        <dbReference type="Proteomes" id="UP000037069"/>
    </source>
</evidence>
<evidence type="ECO:0000256" key="9">
    <source>
        <dbReference type="ARBA" id="ARBA00023170"/>
    </source>
</evidence>
<dbReference type="AlphaFoldDB" id="A0A0L0C0N1"/>
<feature type="transmembrane region" description="Helical" evidence="13">
    <location>
        <begin position="132"/>
        <end position="154"/>
    </location>
</feature>
<keyword evidence="9 11" id="KW-0675">Receptor</keyword>
<dbReference type="SUPFAM" id="SSF81321">
    <property type="entry name" value="Family A G protein-coupled receptor-like"/>
    <property type="match status" value="1"/>
</dbReference>
<name>A0A0L0C0N1_LUCCU</name>
<dbReference type="PROSITE" id="PS50262">
    <property type="entry name" value="G_PROTEIN_RECEP_F1_2"/>
    <property type="match status" value="1"/>
</dbReference>
<dbReference type="GO" id="GO:0071880">
    <property type="term" value="P:adenylate cyclase-activating adrenergic receptor signaling pathway"/>
    <property type="evidence" value="ECO:0007669"/>
    <property type="project" value="TreeGrafter"/>
</dbReference>
<feature type="transmembrane region" description="Helical" evidence="13">
    <location>
        <begin position="592"/>
        <end position="614"/>
    </location>
</feature>
<evidence type="ECO:0000313" key="15">
    <source>
        <dbReference type="EMBL" id="KNC24999.1"/>
    </source>
</evidence>
<dbReference type="InterPro" id="IPR000276">
    <property type="entry name" value="GPCR_Rhodpsn"/>
</dbReference>
<gene>
    <name evidence="15" type="ORF">FF38_11823</name>
</gene>
<evidence type="ECO:0000259" key="14">
    <source>
        <dbReference type="PROSITE" id="PS50262"/>
    </source>
</evidence>
<feature type="transmembrane region" description="Helical" evidence="13">
    <location>
        <begin position="352"/>
        <end position="378"/>
    </location>
</feature>
<comment type="subcellular location">
    <subcellularLocation>
        <location evidence="1">Cell membrane</location>
        <topology evidence="1">Multi-pass membrane protein</topology>
    </subcellularLocation>
</comment>
<evidence type="ECO:0000256" key="12">
    <source>
        <dbReference type="SAM" id="MobiDB-lite"/>
    </source>
</evidence>
<evidence type="ECO:0000256" key="6">
    <source>
        <dbReference type="ARBA" id="ARBA00023040"/>
    </source>
</evidence>
<dbReference type="InterPro" id="IPR000929">
    <property type="entry name" value="Dopamine_rcpt"/>
</dbReference>
<keyword evidence="4 11" id="KW-0812">Transmembrane</keyword>
<feature type="transmembrane region" description="Helical" evidence="13">
    <location>
        <begin position="432"/>
        <end position="453"/>
    </location>
</feature>
<keyword evidence="16" id="KW-1185">Reference proteome</keyword>
<dbReference type="GO" id="GO:0005886">
    <property type="term" value="C:plasma membrane"/>
    <property type="evidence" value="ECO:0007669"/>
    <property type="project" value="UniProtKB-SubCell"/>
</dbReference>
<evidence type="ECO:0000256" key="7">
    <source>
        <dbReference type="ARBA" id="ARBA00023136"/>
    </source>
</evidence>
<reference evidence="15 16" key="1">
    <citation type="journal article" date="2015" name="Nat. Commun.">
        <title>Lucilia cuprina genome unlocks parasitic fly biology to underpin future interventions.</title>
        <authorList>
            <person name="Anstead C.A."/>
            <person name="Korhonen P.K."/>
            <person name="Young N.D."/>
            <person name="Hall R.S."/>
            <person name="Jex A.R."/>
            <person name="Murali S.C."/>
            <person name="Hughes D.S."/>
            <person name="Lee S.F."/>
            <person name="Perry T."/>
            <person name="Stroehlein A.J."/>
            <person name="Ansell B.R."/>
            <person name="Breugelmans B."/>
            <person name="Hofmann A."/>
            <person name="Qu J."/>
            <person name="Dugan S."/>
            <person name="Lee S.L."/>
            <person name="Chao H."/>
            <person name="Dinh H."/>
            <person name="Han Y."/>
            <person name="Doddapaneni H.V."/>
            <person name="Worley K.C."/>
            <person name="Muzny D.M."/>
            <person name="Ioannidis P."/>
            <person name="Waterhouse R.M."/>
            <person name="Zdobnov E.M."/>
            <person name="James P.J."/>
            <person name="Bagnall N.H."/>
            <person name="Kotze A.C."/>
            <person name="Gibbs R.A."/>
            <person name="Richards S."/>
            <person name="Batterham P."/>
            <person name="Gasser R.B."/>
        </authorList>
    </citation>
    <scope>NUCLEOTIDE SEQUENCE [LARGE SCALE GENOMIC DNA]</scope>
    <source>
        <strain evidence="15 16">LS</strain>
        <tissue evidence="15">Full body</tissue>
    </source>
</reference>
<feature type="domain" description="G-protein coupled receptors family 1 profile" evidence="14">
    <location>
        <begin position="332"/>
        <end position="650"/>
    </location>
</feature>
<dbReference type="OrthoDB" id="5951059at2759"/>
<dbReference type="InterPro" id="IPR017452">
    <property type="entry name" value="GPCR_Rhodpsn_7TM"/>
</dbReference>
<keyword evidence="6 11" id="KW-0297">G-protein coupled receptor</keyword>
<evidence type="ECO:0000256" key="4">
    <source>
        <dbReference type="ARBA" id="ARBA00022692"/>
    </source>
</evidence>
<dbReference type="OMA" id="SENIMFN"/>
<dbReference type="SMART" id="SM01381">
    <property type="entry name" value="7TM_GPCR_Srsx"/>
    <property type="match status" value="1"/>
</dbReference>
<dbReference type="Pfam" id="PF00001">
    <property type="entry name" value="7tm_1"/>
    <property type="match status" value="1"/>
</dbReference>
<feature type="transmembrane region" description="Helical" evidence="13">
    <location>
        <begin position="634"/>
        <end position="653"/>
    </location>
</feature>
<dbReference type="GO" id="GO:0043410">
    <property type="term" value="P:positive regulation of MAPK cascade"/>
    <property type="evidence" value="ECO:0007669"/>
    <property type="project" value="TreeGrafter"/>
</dbReference>
<dbReference type="EMBL" id="JRES01001160">
    <property type="protein sequence ID" value="KNC24999.1"/>
    <property type="molecule type" value="Genomic_DNA"/>
</dbReference>
<sequence>MLNSQDVLLAPLFRDCSNRKMRVFHQDNMPSEVDGFIVSFTPRKVENELNKSLKFSSLHASGVFNTTTITTTNTITSKATNAINTYANNINSFTSNAVQNFSFNTNHHQTTAVLLRKISEKIKHCMLTIVRFLFYIFLILTLTDGFNLGTVLALNDIKSRPDFLNISTASSSSSSLLTALSSAQLPVEALILEANTNLEVNRNFSNNKTKANNGDFNNSTYHHKNGSSENIMFNTDATAVHGSMFSNSITSTLSSLSLSSKQPLPPAASSSSSYLHNDNLSSTVVYSPTTAIFESASPSASSETTAEFSMPAVHTVLVSIVLLFVILGTIVGNVLVCIAVCMVRKLRRPCNYLLVSLALSDLCVAVLVMPMALLYEVLEKWNFGPVLCDIWVSFDVLCCTASILNLCAISVDRYLAITKPLEYGVKRTPRRMMLCVALVWLAAACISLPPLLILGNEHEDEHGNPMCSVCQNFAYQIYATLGSFYIPLAVMLFVYYQIFRAARRIVLEEKRAQTHLQHALNGTGSPPGHTDLGGNGQQRHSSYGNTSLNYSTCGGLSASQAGGGGGGSGSSGLLGSPHQKKLRFQLAKEKKASTTLGIIMSAFTICWLPFFILALIRPFVENETTHVPQSLSSLFLWLGYANSLLNPIIYATLNRDFRKPFQEILYFRCSSLNTMMRENYYQDQYGEPPSQRVMLGDERHGARESFL</sequence>